<evidence type="ECO:0000256" key="4">
    <source>
        <dbReference type="ARBA" id="ARBA00022989"/>
    </source>
</evidence>
<feature type="disulfide bond" evidence="7">
    <location>
        <begin position="440"/>
        <end position="456"/>
    </location>
</feature>
<accession>A0ABD3VP77</accession>
<feature type="domain" description="Polycystin cation channel PKD1/PKD2" evidence="10">
    <location>
        <begin position="590"/>
        <end position="807"/>
    </location>
</feature>
<reference evidence="12 13" key="1">
    <citation type="submission" date="2024-11" db="EMBL/GenBank/DDBJ databases">
        <title>Chromosome-level genome assembly of the freshwater bivalve Anodonta woodiana.</title>
        <authorList>
            <person name="Chen X."/>
        </authorList>
    </citation>
    <scope>NUCLEOTIDE SEQUENCE [LARGE SCALE GENOMIC DNA]</scope>
    <source>
        <strain evidence="12">MN2024</strain>
        <tissue evidence="12">Gills</tissue>
    </source>
</reference>
<feature type="transmembrane region" description="Helical" evidence="9">
    <location>
        <begin position="671"/>
        <end position="697"/>
    </location>
</feature>
<feature type="transmembrane region" description="Helical" evidence="9">
    <location>
        <begin position="717"/>
        <end position="740"/>
    </location>
</feature>
<evidence type="ECO:0000256" key="5">
    <source>
        <dbReference type="ARBA" id="ARBA00023136"/>
    </source>
</evidence>
<gene>
    <name evidence="12" type="ORF">ACJMK2_005057</name>
</gene>
<evidence type="ECO:0000259" key="10">
    <source>
        <dbReference type="Pfam" id="PF08016"/>
    </source>
</evidence>
<proteinExistence type="inferred from homology"/>
<dbReference type="InterPro" id="IPR051223">
    <property type="entry name" value="Polycystin"/>
</dbReference>
<evidence type="ECO:0000313" key="13">
    <source>
        <dbReference type="Proteomes" id="UP001634394"/>
    </source>
</evidence>
<evidence type="ECO:0000256" key="3">
    <source>
        <dbReference type="ARBA" id="ARBA00022692"/>
    </source>
</evidence>
<feature type="compositionally biased region" description="Polar residues" evidence="8">
    <location>
        <begin position="153"/>
        <end position="164"/>
    </location>
</feature>
<dbReference type="Gene3D" id="1.10.287.70">
    <property type="match status" value="1"/>
</dbReference>
<feature type="transmembrane region" description="Helical" evidence="9">
    <location>
        <begin position="558"/>
        <end position="580"/>
    </location>
</feature>
<evidence type="ECO:0000256" key="1">
    <source>
        <dbReference type="ARBA" id="ARBA00004141"/>
    </source>
</evidence>
<feature type="transmembrane region" description="Helical" evidence="9">
    <location>
        <begin position="785"/>
        <end position="810"/>
    </location>
</feature>
<evidence type="ECO:0000256" key="6">
    <source>
        <dbReference type="ARBA" id="ARBA00023180"/>
    </source>
</evidence>
<organism evidence="12 13">
    <name type="scientific">Sinanodonta woodiana</name>
    <name type="common">Chinese pond mussel</name>
    <name type="synonym">Anodonta woodiana</name>
    <dbReference type="NCBI Taxonomy" id="1069815"/>
    <lineage>
        <taxon>Eukaryota</taxon>
        <taxon>Metazoa</taxon>
        <taxon>Spiralia</taxon>
        <taxon>Lophotrochozoa</taxon>
        <taxon>Mollusca</taxon>
        <taxon>Bivalvia</taxon>
        <taxon>Autobranchia</taxon>
        <taxon>Heteroconchia</taxon>
        <taxon>Palaeoheterodonta</taxon>
        <taxon>Unionida</taxon>
        <taxon>Unionoidea</taxon>
        <taxon>Unionidae</taxon>
        <taxon>Unioninae</taxon>
        <taxon>Sinanodonta</taxon>
    </lineage>
</organism>
<keyword evidence="6" id="KW-0325">Glycoprotein</keyword>
<dbReference type="PANTHER" id="PTHR10877">
    <property type="entry name" value="POLYCYSTIN FAMILY MEMBER"/>
    <property type="match status" value="1"/>
</dbReference>
<dbReference type="AlphaFoldDB" id="A0ABD3VP77"/>
<evidence type="ECO:0000256" key="2">
    <source>
        <dbReference type="ARBA" id="ARBA00007200"/>
    </source>
</evidence>
<dbReference type="PANTHER" id="PTHR10877:SF197">
    <property type="entry name" value="POLYCYSTIC KIDNEY DISEASE PROTEIN 1-LIKE 2"/>
    <property type="match status" value="1"/>
</dbReference>
<feature type="transmembrane region" description="Helical" evidence="9">
    <location>
        <begin position="206"/>
        <end position="229"/>
    </location>
</feature>
<feature type="region of interest" description="Disordered" evidence="8">
    <location>
        <begin position="148"/>
        <end position="196"/>
    </location>
</feature>
<dbReference type="EMBL" id="JBJQND010000010">
    <property type="protein sequence ID" value="KAL3863292.1"/>
    <property type="molecule type" value="Genomic_DNA"/>
</dbReference>
<dbReference type="InterPro" id="IPR013122">
    <property type="entry name" value="PKD1_2_channel"/>
</dbReference>
<evidence type="ECO:0000313" key="12">
    <source>
        <dbReference type="EMBL" id="KAL3863292.1"/>
    </source>
</evidence>
<feature type="domain" description="Polycystin" evidence="11">
    <location>
        <begin position="381"/>
        <end position="585"/>
    </location>
</feature>
<dbReference type="PRINTS" id="PR01433">
    <property type="entry name" value="POLYCYSTIN2"/>
</dbReference>
<evidence type="ECO:0000256" key="8">
    <source>
        <dbReference type="SAM" id="MobiDB-lite"/>
    </source>
</evidence>
<feature type="transmembrane region" description="Helical" evidence="9">
    <location>
        <begin position="115"/>
        <end position="141"/>
    </location>
</feature>
<feature type="compositionally biased region" description="Basic and acidic residues" evidence="8">
    <location>
        <begin position="172"/>
        <end position="189"/>
    </location>
</feature>
<feature type="transmembrane region" description="Helical" evidence="9">
    <location>
        <begin position="752"/>
        <end position="773"/>
    </location>
</feature>
<dbReference type="GO" id="GO:0016020">
    <property type="term" value="C:membrane"/>
    <property type="evidence" value="ECO:0007669"/>
    <property type="project" value="UniProtKB-SubCell"/>
</dbReference>
<evidence type="ECO:0000256" key="7">
    <source>
        <dbReference type="PIRSR" id="PIRSR603915-2"/>
    </source>
</evidence>
<comment type="subcellular location">
    <subcellularLocation>
        <location evidence="1">Membrane</location>
        <topology evidence="1">Multi-pass membrane protein</topology>
    </subcellularLocation>
</comment>
<feature type="transmembrane region" description="Helical" evidence="9">
    <location>
        <begin position="75"/>
        <end position="95"/>
    </location>
</feature>
<feature type="transmembrane region" description="Helical" evidence="9">
    <location>
        <begin position="592"/>
        <end position="613"/>
    </location>
</feature>
<sequence>MSRTWTFLYNDWLAIDRGDVLSTVATLPAVSEEEFKQKRIHHFLLKSSQDLRDGHLWVSIFCKPARSTFTRAQRLTCGLSLLLTNMLTNIMFHGIPTDDPHAQVAVSGITISLTTIIIGIESSLIMFPINLVILQLFLRVAPKPKENTKSRRLSTLHQSKQSMMSVHGLKSKTGDMETTKEEQTQDEKNPQSSNAVKSPAKRLPWWFLYIAWILVLATALVSSYFVMLYGLKYGYVKSINWLVSFLTGFSQNAVVQQPLKVICVALVITLILKKSVGEEEYGYDEKLAEDEEYLHTIQGPKRKKHPALNPPSQHLMKKIRHRLHLEWFMNMILRDMVLYVVFLAILLFMVHGHRNVSQAYVTSEAIQNNFFHAGSKNEVKLDQVNTMETFYKYLENTVIPKMTVMGADDRRKDEPCSSLSEFHLVGPYRLRQLRVVLEPCEDEIEQLIKIISVPYCIQTYWIGNEDTNDYNGSWKNLLDDKAVKKVTPWIHQSAFKLNTIPFPAEHAIYSGGGYVIDMPKDLNSQLAHLRDIKNSDWIDDRTRAIFIEFTLFNSNVNLFSVVMMIVEFTNIGAMFPYSQVFTANLYHYGSSLEIFVAVCEVGFLLFTVLFTFIEYTRIRKIGKKKYFDDPWNYVEIAQIALSYIIIGLFFERMMSVKNVLKDYKNSRGNKFVSFYTAISWDFLLGNFMAFLVGLVILKAFKLLKFNKRMFMLADTVVMAKGSLGSFMMMTGIFFMAFGHFAMISFGKHVDGYIDLGTSLVTLINFALGVSDFAGLDAANRVLGPLFFFTFVFLAQWCFMTFFMGIIDLAISDARSKLEVRRNKYELLEYILRKLKENILHI</sequence>
<evidence type="ECO:0000256" key="9">
    <source>
        <dbReference type="SAM" id="Phobius"/>
    </source>
</evidence>
<dbReference type="InterPro" id="IPR003915">
    <property type="entry name" value="PKD_2"/>
</dbReference>
<protein>
    <submittedName>
        <fullName evidence="12">Uncharacterized protein</fullName>
    </submittedName>
</protein>
<keyword evidence="3 9" id="KW-0812">Transmembrane</keyword>
<comment type="similarity">
    <text evidence="2">Belongs to the polycystin family.</text>
</comment>
<dbReference type="Pfam" id="PF08016">
    <property type="entry name" value="PKD_channel"/>
    <property type="match status" value="1"/>
</dbReference>
<keyword evidence="5 9" id="KW-0472">Membrane</keyword>
<dbReference type="Proteomes" id="UP001634394">
    <property type="component" value="Unassembled WGS sequence"/>
</dbReference>
<feature type="transmembrane region" description="Helical" evidence="9">
    <location>
        <begin position="327"/>
        <end position="350"/>
    </location>
</feature>
<evidence type="ECO:0000259" key="11">
    <source>
        <dbReference type="Pfam" id="PF20519"/>
    </source>
</evidence>
<keyword evidence="13" id="KW-1185">Reference proteome</keyword>
<name>A0ABD3VP77_SINWO</name>
<keyword evidence="4 9" id="KW-1133">Transmembrane helix</keyword>
<dbReference type="Pfam" id="PF20519">
    <property type="entry name" value="Polycystin_dom"/>
    <property type="match status" value="1"/>
</dbReference>
<dbReference type="InterPro" id="IPR046791">
    <property type="entry name" value="Polycystin_dom"/>
</dbReference>
<feature type="transmembrane region" description="Helical" evidence="9">
    <location>
        <begin position="633"/>
        <end position="650"/>
    </location>
</feature>
<comment type="caution">
    <text evidence="12">The sequence shown here is derived from an EMBL/GenBank/DDBJ whole genome shotgun (WGS) entry which is preliminary data.</text>
</comment>